<dbReference type="HOGENOM" id="CLU_017584_4_3_10"/>
<dbReference type="PANTHER" id="PTHR46383:SF1">
    <property type="entry name" value="ASPARTATE AMINOTRANSFERASE"/>
    <property type="match status" value="1"/>
</dbReference>
<dbReference type="AlphaFoldDB" id="G8R8J2"/>
<dbReference type="eggNOG" id="COG0436">
    <property type="taxonomic scope" value="Bacteria"/>
</dbReference>
<dbReference type="KEGG" id="oho:Oweho_0353"/>
<dbReference type="GO" id="GO:0030170">
    <property type="term" value="F:pyridoxal phosphate binding"/>
    <property type="evidence" value="ECO:0007669"/>
    <property type="project" value="InterPro"/>
</dbReference>
<organism evidence="7 8">
    <name type="scientific">Owenweeksia hongkongensis (strain DSM 17368 / CIP 108786 / JCM 12287 / NRRL B-23963 / UST20020801)</name>
    <dbReference type="NCBI Taxonomy" id="926562"/>
    <lineage>
        <taxon>Bacteria</taxon>
        <taxon>Pseudomonadati</taxon>
        <taxon>Bacteroidota</taxon>
        <taxon>Flavobacteriia</taxon>
        <taxon>Flavobacteriales</taxon>
        <taxon>Owenweeksiaceae</taxon>
        <taxon>Owenweeksia</taxon>
    </lineage>
</organism>
<evidence type="ECO:0000256" key="2">
    <source>
        <dbReference type="ARBA" id="ARBA00007441"/>
    </source>
</evidence>
<evidence type="ECO:0000256" key="5">
    <source>
        <dbReference type="ARBA" id="ARBA00022898"/>
    </source>
</evidence>
<dbReference type="Gene3D" id="3.40.640.10">
    <property type="entry name" value="Type I PLP-dependent aspartate aminotransferase-like (Major domain)"/>
    <property type="match status" value="1"/>
</dbReference>
<evidence type="ECO:0000259" key="6">
    <source>
        <dbReference type="Pfam" id="PF00155"/>
    </source>
</evidence>
<dbReference type="PANTHER" id="PTHR46383">
    <property type="entry name" value="ASPARTATE AMINOTRANSFERASE"/>
    <property type="match status" value="1"/>
</dbReference>
<dbReference type="InterPro" id="IPR050596">
    <property type="entry name" value="AspAT/PAT-like"/>
</dbReference>
<sequence length="421" mass="45990">MGNTRISEMAENLQGSEIIKLAGEIKEKMAQGEKIYNFTIGDFDPKVFPIPTELTEAIINAYENGETNYPAANGIAELRAAVAKFVKDRLNLDYSADEFLIAGGARPLIYAAYQALVNPGEKVVFPVPSWNNNHYSHLSAAEKVMIETAAENNFMPTAEELIPHLSEAGLVALCSPLNPTGTVFTAGGLKAICEAIVAENNRRGPNEKPVYLLYDQIYWVLTHGDTTHVNPVEVCPEVKPYTLFIDGLSKAFAATGVRVGWAFGPKKIINAMKSILGHIGAWSPKAEQVATATYLNLNGEVENYLTGFKSDLNDRLLAFYDGIQNLKDKGYNVDAIHPQAAIYLTVKFDIQGQTTTDGHVLETVEDVCAYLLNEAKLAVVPFYAFGASQTSPWFRLSVGTSTLDSIAACFTQLEHALEKLT</sequence>
<dbReference type="InterPro" id="IPR004839">
    <property type="entry name" value="Aminotransferase_I/II_large"/>
</dbReference>
<reference evidence="7 8" key="1">
    <citation type="journal article" date="2012" name="Stand. Genomic Sci.">
        <title>Genome sequence of the orange-pigmented seawater bacterium Owenweeksia hongkongensis type strain (UST20020801(T)).</title>
        <authorList>
            <person name="Riedel T."/>
            <person name="Held B."/>
            <person name="Nolan M."/>
            <person name="Lucas S."/>
            <person name="Lapidus A."/>
            <person name="Tice H."/>
            <person name="Del Rio T.G."/>
            <person name="Cheng J.F."/>
            <person name="Han C."/>
            <person name="Tapia R."/>
            <person name="Goodwin L.A."/>
            <person name="Pitluck S."/>
            <person name="Liolios K."/>
            <person name="Mavromatis K."/>
            <person name="Pagani I."/>
            <person name="Ivanova N."/>
            <person name="Mikhailova N."/>
            <person name="Pati A."/>
            <person name="Chen A."/>
            <person name="Palaniappan K."/>
            <person name="Rohde M."/>
            <person name="Tindall B.J."/>
            <person name="Detter J.C."/>
            <person name="Goker M."/>
            <person name="Woyke T."/>
            <person name="Bristow J."/>
            <person name="Eisen J.A."/>
            <person name="Markowitz V."/>
            <person name="Hugenholtz P."/>
            <person name="Klenk H.P."/>
            <person name="Kyrpides N.C."/>
        </authorList>
    </citation>
    <scope>NUCLEOTIDE SEQUENCE</scope>
    <source>
        <strain evidence="8">DSM 17368 / JCM 12287 / NRRL B-23963</strain>
    </source>
</reference>
<dbReference type="Pfam" id="PF00155">
    <property type="entry name" value="Aminotran_1_2"/>
    <property type="match status" value="1"/>
</dbReference>
<dbReference type="InterPro" id="IPR015421">
    <property type="entry name" value="PyrdxlP-dep_Trfase_major"/>
</dbReference>
<protein>
    <submittedName>
        <fullName evidence="7">Aspartate/tyrosine/aromatic aminotransferase</fullName>
    </submittedName>
</protein>
<keyword evidence="4 7" id="KW-0808">Transferase</keyword>
<keyword evidence="5" id="KW-0663">Pyridoxal phosphate</keyword>
<dbReference type="InterPro" id="IPR015422">
    <property type="entry name" value="PyrdxlP-dep_Trfase_small"/>
</dbReference>
<keyword evidence="8" id="KW-1185">Reference proteome</keyword>
<dbReference type="EMBL" id="CP003156">
    <property type="protein sequence ID" value="AEV31374.1"/>
    <property type="molecule type" value="Genomic_DNA"/>
</dbReference>
<evidence type="ECO:0000313" key="8">
    <source>
        <dbReference type="Proteomes" id="UP000005631"/>
    </source>
</evidence>
<accession>G8R8J2</accession>
<dbReference type="CDD" id="cd00609">
    <property type="entry name" value="AAT_like"/>
    <property type="match status" value="1"/>
</dbReference>
<comment type="cofactor">
    <cofactor evidence="1">
        <name>pyridoxal 5'-phosphate</name>
        <dbReference type="ChEBI" id="CHEBI:597326"/>
    </cofactor>
</comment>
<dbReference type="PATRIC" id="fig|926562.3.peg.362"/>
<comment type="similarity">
    <text evidence="2">Belongs to the class-I pyridoxal-phosphate-dependent aminotransferase family.</text>
</comment>
<dbReference type="GO" id="GO:0008483">
    <property type="term" value="F:transaminase activity"/>
    <property type="evidence" value="ECO:0007669"/>
    <property type="project" value="UniProtKB-KW"/>
</dbReference>
<name>G8R8J2_OWEHD</name>
<gene>
    <name evidence="7" type="ordered locus">Oweho_0353</name>
</gene>
<dbReference type="Proteomes" id="UP000005631">
    <property type="component" value="Chromosome"/>
</dbReference>
<dbReference type="SUPFAM" id="SSF53383">
    <property type="entry name" value="PLP-dependent transferases"/>
    <property type="match status" value="1"/>
</dbReference>
<keyword evidence="3 7" id="KW-0032">Aminotransferase</keyword>
<dbReference type="Gene3D" id="3.90.1150.10">
    <property type="entry name" value="Aspartate Aminotransferase, domain 1"/>
    <property type="match status" value="1"/>
</dbReference>
<dbReference type="RefSeq" id="WP_014200735.1">
    <property type="nucleotide sequence ID" value="NC_016599.1"/>
</dbReference>
<feature type="domain" description="Aminotransferase class I/classII large" evidence="6">
    <location>
        <begin position="35"/>
        <end position="401"/>
    </location>
</feature>
<evidence type="ECO:0000313" key="7">
    <source>
        <dbReference type="EMBL" id="AEV31374.1"/>
    </source>
</evidence>
<evidence type="ECO:0000256" key="4">
    <source>
        <dbReference type="ARBA" id="ARBA00022679"/>
    </source>
</evidence>
<evidence type="ECO:0000256" key="1">
    <source>
        <dbReference type="ARBA" id="ARBA00001933"/>
    </source>
</evidence>
<dbReference type="STRING" id="926562.Oweho_0353"/>
<dbReference type="InterPro" id="IPR015424">
    <property type="entry name" value="PyrdxlP-dep_Trfase"/>
</dbReference>
<proteinExistence type="inferred from homology"/>
<dbReference type="GO" id="GO:0006520">
    <property type="term" value="P:amino acid metabolic process"/>
    <property type="evidence" value="ECO:0007669"/>
    <property type="project" value="InterPro"/>
</dbReference>
<evidence type="ECO:0000256" key="3">
    <source>
        <dbReference type="ARBA" id="ARBA00022576"/>
    </source>
</evidence>